<dbReference type="Proteomes" id="UP000674234">
    <property type="component" value="Unassembled WGS sequence"/>
</dbReference>
<dbReference type="NCBIfam" id="TIGR00377">
    <property type="entry name" value="ant_ant_sig"/>
    <property type="match status" value="1"/>
</dbReference>
<organism evidence="5 6">
    <name type="scientific">Microbispora oryzae</name>
    <dbReference type="NCBI Taxonomy" id="2806554"/>
    <lineage>
        <taxon>Bacteria</taxon>
        <taxon>Bacillati</taxon>
        <taxon>Actinomycetota</taxon>
        <taxon>Actinomycetes</taxon>
        <taxon>Streptosporangiales</taxon>
        <taxon>Streptosporangiaceae</taxon>
        <taxon>Microbispora</taxon>
    </lineage>
</organism>
<proteinExistence type="inferred from homology"/>
<protein>
    <recommendedName>
        <fullName evidence="2">Anti-sigma factor antagonist</fullName>
    </recommendedName>
</protein>
<evidence type="ECO:0000313" key="5">
    <source>
        <dbReference type="EMBL" id="MBP2704545.1"/>
    </source>
</evidence>
<dbReference type="InterPro" id="IPR036513">
    <property type="entry name" value="STAS_dom_sf"/>
</dbReference>
<accession>A0A941AHW6</accession>
<evidence type="ECO:0000259" key="4">
    <source>
        <dbReference type="PROSITE" id="PS50801"/>
    </source>
</evidence>
<dbReference type="PANTHER" id="PTHR33495">
    <property type="entry name" value="ANTI-SIGMA FACTOR ANTAGONIST TM_1081-RELATED-RELATED"/>
    <property type="match status" value="1"/>
</dbReference>
<sequence length="159" mass="16723">MPVGWGGHFRPLTRGTVTDAVVLSPAEVPGEPPGDLVAVALAGSLDFTNADRFGADLRAAADRGCRTLILDMSGLDFCDSTGLRVLLKARTRLEQQGTELVLAELNARLTRIFTVTGLVRAFTVAPTFGAALGATRPRSSSDGTDRYGGDPGERHDGRG</sequence>
<dbReference type="SUPFAM" id="SSF52091">
    <property type="entry name" value="SpoIIaa-like"/>
    <property type="match status" value="1"/>
</dbReference>
<reference evidence="5" key="1">
    <citation type="submission" date="2021-02" db="EMBL/GenBank/DDBJ databases">
        <title>Draft genome sequence of Microbispora sp. RL4-1S isolated from rice leaves in Thailand.</title>
        <authorList>
            <person name="Muangham S."/>
            <person name="Duangmal K."/>
        </authorList>
    </citation>
    <scope>NUCLEOTIDE SEQUENCE</scope>
    <source>
        <strain evidence="5">RL4-1S</strain>
    </source>
</reference>
<comment type="similarity">
    <text evidence="1 2">Belongs to the anti-sigma-factor antagonist family.</text>
</comment>
<feature type="region of interest" description="Disordered" evidence="3">
    <location>
        <begin position="133"/>
        <end position="159"/>
    </location>
</feature>
<dbReference type="InterPro" id="IPR002645">
    <property type="entry name" value="STAS_dom"/>
</dbReference>
<feature type="domain" description="STAS" evidence="4">
    <location>
        <begin position="35"/>
        <end position="135"/>
    </location>
</feature>
<gene>
    <name evidence="5" type="ORF">JOL79_12040</name>
</gene>
<dbReference type="AlphaFoldDB" id="A0A941AHW6"/>
<dbReference type="InterPro" id="IPR003658">
    <property type="entry name" value="Anti-sigma_ant"/>
</dbReference>
<comment type="caution">
    <text evidence="5">The sequence shown here is derived from an EMBL/GenBank/DDBJ whole genome shotgun (WGS) entry which is preliminary data.</text>
</comment>
<name>A0A941AHW6_9ACTN</name>
<dbReference type="Gene3D" id="3.30.750.24">
    <property type="entry name" value="STAS domain"/>
    <property type="match status" value="1"/>
</dbReference>
<evidence type="ECO:0000313" key="6">
    <source>
        <dbReference type="Proteomes" id="UP000674234"/>
    </source>
</evidence>
<keyword evidence="6" id="KW-1185">Reference proteome</keyword>
<dbReference type="Pfam" id="PF01740">
    <property type="entry name" value="STAS"/>
    <property type="match status" value="1"/>
</dbReference>
<evidence type="ECO:0000256" key="1">
    <source>
        <dbReference type="ARBA" id="ARBA00009013"/>
    </source>
</evidence>
<dbReference type="GO" id="GO:0043856">
    <property type="term" value="F:anti-sigma factor antagonist activity"/>
    <property type="evidence" value="ECO:0007669"/>
    <property type="project" value="InterPro"/>
</dbReference>
<dbReference type="PANTHER" id="PTHR33495:SF2">
    <property type="entry name" value="ANTI-SIGMA FACTOR ANTAGONIST TM_1081-RELATED"/>
    <property type="match status" value="1"/>
</dbReference>
<dbReference type="EMBL" id="JAFCNB010000005">
    <property type="protein sequence ID" value="MBP2704545.1"/>
    <property type="molecule type" value="Genomic_DNA"/>
</dbReference>
<evidence type="ECO:0000256" key="3">
    <source>
        <dbReference type="SAM" id="MobiDB-lite"/>
    </source>
</evidence>
<dbReference type="PROSITE" id="PS50801">
    <property type="entry name" value="STAS"/>
    <property type="match status" value="1"/>
</dbReference>
<feature type="compositionally biased region" description="Basic and acidic residues" evidence="3">
    <location>
        <begin position="143"/>
        <end position="159"/>
    </location>
</feature>
<dbReference type="CDD" id="cd07043">
    <property type="entry name" value="STAS_anti-anti-sigma_factors"/>
    <property type="match status" value="1"/>
</dbReference>
<evidence type="ECO:0000256" key="2">
    <source>
        <dbReference type="RuleBase" id="RU003749"/>
    </source>
</evidence>